<feature type="transmembrane region" description="Helical" evidence="6">
    <location>
        <begin position="364"/>
        <end position="384"/>
    </location>
</feature>
<evidence type="ECO:0000313" key="7">
    <source>
        <dbReference type="EMBL" id="MBB4744344.1"/>
    </source>
</evidence>
<gene>
    <name evidence="7" type="ORF">BJY16_007803</name>
</gene>
<feature type="transmembrane region" description="Helical" evidence="6">
    <location>
        <begin position="300"/>
        <end position="323"/>
    </location>
</feature>
<comment type="subcellular location">
    <subcellularLocation>
        <location evidence="1">Cell membrane</location>
        <topology evidence="1">Multi-pass membrane protein</topology>
    </subcellularLocation>
</comment>
<dbReference type="RefSeq" id="WP_185044512.1">
    <property type="nucleotide sequence ID" value="NZ_BAABFG010000005.1"/>
</dbReference>
<feature type="transmembrane region" description="Helical" evidence="6">
    <location>
        <begin position="424"/>
        <end position="442"/>
    </location>
</feature>
<feature type="transmembrane region" description="Helical" evidence="6">
    <location>
        <begin position="126"/>
        <end position="146"/>
    </location>
</feature>
<sequence length="477" mass="50561">MTVTDTAQTRGHLAKLLGRESLYMILYATQLIFAALCTPLITRVLGVGQYGTVTAAIAIHQVIFVFAGLSLQSAVQREYAARRNPLGARRLTAAALLVAVAVTVLGWVTAAWWSAPLGLSGDLRPVRLGVLWAGAAAATAVTLALLRSQDRLAAFVSVTFFQSVVLNVASLAAIHFYRPSAEVFLACAVGAQGAAALTGILLARPAWTGWWQRDLLDRALRFALPLVPAEMSTFLLNTSDRLIIGAQLSAEEVARYQVAYNVASMPMLLLSILNSAWMPRFFGIADETERRTAVAAGRDALYRLMVPVLAGFAFGAPLVAHLWAPASYHTEQLGFVMALVLLAAIPFTAQLAVVQALTAQGRTVLTATATILAAVVNVLLNLLFVPVWGLAGAAGATLVAYGLLFLVLLAFGRGSAIPPTPVRIRLQLALGVLLALGVAGLAETPLTLAIRWAGGATALVWFLLVLRGLRRDTRAVA</sequence>
<dbReference type="PANTHER" id="PTHR30250">
    <property type="entry name" value="PST FAMILY PREDICTED COLANIC ACID TRANSPORTER"/>
    <property type="match status" value="1"/>
</dbReference>
<evidence type="ECO:0000256" key="1">
    <source>
        <dbReference type="ARBA" id="ARBA00004651"/>
    </source>
</evidence>
<evidence type="ECO:0000313" key="8">
    <source>
        <dbReference type="Proteomes" id="UP000546162"/>
    </source>
</evidence>
<name>A0A7W7H5R3_9ACTN</name>
<feature type="transmembrane region" description="Helical" evidence="6">
    <location>
        <begin position="390"/>
        <end position="412"/>
    </location>
</feature>
<accession>A0A7W7H5R3</accession>
<keyword evidence="3 6" id="KW-0812">Transmembrane</keyword>
<proteinExistence type="predicted"/>
<feature type="transmembrane region" description="Helical" evidence="6">
    <location>
        <begin position="183"/>
        <end position="207"/>
    </location>
</feature>
<feature type="transmembrane region" description="Helical" evidence="6">
    <location>
        <begin position="91"/>
        <end position="114"/>
    </location>
</feature>
<evidence type="ECO:0000256" key="4">
    <source>
        <dbReference type="ARBA" id="ARBA00022989"/>
    </source>
</evidence>
<feature type="transmembrane region" description="Helical" evidence="6">
    <location>
        <begin position="335"/>
        <end position="357"/>
    </location>
</feature>
<organism evidence="7 8">
    <name type="scientific">Actinoplanes octamycinicus</name>
    <dbReference type="NCBI Taxonomy" id="135948"/>
    <lineage>
        <taxon>Bacteria</taxon>
        <taxon>Bacillati</taxon>
        <taxon>Actinomycetota</taxon>
        <taxon>Actinomycetes</taxon>
        <taxon>Micromonosporales</taxon>
        <taxon>Micromonosporaceae</taxon>
        <taxon>Actinoplanes</taxon>
    </lineage>
</organism>
<dbReference type="EMBL" id="JACHNB010000001">
    <property type="protein sequence ID" value="MBB4744344.1"/>
    <property type="molecule type" value="Genomic_DNA"/>
</dbReference>
<dbReference type="GO" id="GO:0005886">
    <property type="term" value="C:plasma membrane"/>
    <property type="evidence" value="ECO:0007669"/>
    <property type="project" value="UniProtKB-SubCell"/>
</dbReference>
<keyword evidence="5 6" id="KW-0472">Membrane</keyword>
<keyword evidence="4 6" id="KW-1133">Transmembrane helix</keyword>
<evidence type="ECO:0000256" key="5">
    <source>
        <dbReference type="ARBA" id="ARBA00023136"/>
    </source>
</evidence>
<reference evidence="7 8" key="1">
    <citation type="submission" date="2020-08" db="EMBL/GenBank/DDBJ databases">
        <title>Sequencing the genomes of 1000 actinobacteria strains.</title>
        <authorList>
            <person name="Klenk H.-P."/>
        </authorList>
    </citation>
    <scope>NUCLEOTIDE SEQUENCE [LARGE SCALE GENOMIC DNA]</scope>
    <source>
        <strain evidence="7 8">DSM 45809</strain>
    </source>
</reference>
<evidence type="ECO:0000256" key="2">
    <source>
        <dbReference type="ARBA" id="ARBA00022475"/>
    </source>
</evidence>
<keyword evidence="2" id="KW-1003">Cell membrane</keyword>
<evidence type="ECO:0000256" key="3">
    <source>
        <dbReference type="ARBA" id="ARBA00022692"/>
    </source>
</evidence>
<feature type="transmembrane region" description="Helical" evidence="6">
    <location>
        <begin position="153"/>
        <end position="177"/>
    </location>
</feature>
<feature type="transmembrane region" description="Helical" evidence="6">
    <location>
        <begin position="47"/>
        <end position="71"/>
    </location>
</feature>
<dbReference type="Proteomes" id="UP000546162">
    <property type="component" value="Unassembled WGS sequence"/>
</dbReference>
<dbReference type="Pfam" id="PF01943">
    <property type="entry name" value="Polysacc_synt"/>
    <property type="match status" value="1"/>
</dbReference>
<evidence type="ECO:0000256" key="6">
    <source>
        <dbReference type="SAM" id="Phobius"/>
    </source>
</evidence>
<dbReference type="AlphaFoldDB" id="A0A7W7H5R3"/>
<comment type="caution">
    <text evidence="7">The sequence shown here is derived from an EMBL/GenBank/DDBJ whole genome shotgun (WGS) entry which is preliminary data.</text>
</comment>
<protein>
    <submittedName>
        <fullName evidence="7">O-antigen/teichoic acid export membrane protein</fullName>
    </submittedName>
</protein>
<dbReference type="InterPro" id="IPR002797">
    <property type="entry name" value="Polysacc_synth"/>
</dbReference>
<feature type="transmembrane region" description="Helical" evidence="6">
    <location>
        <begin position="21"/>
        <end position="41"/>
    </location>
</feature>
<dbReference type="PANTHER" id="PTHR30250:SF11">
    <property type="entry name" value="O-ANTIGEN TRANSPORTER-RELATED"/>
    <property type="match status" value="1"/>
</dbReference>
<dbReference type="InterPro" id="IPR050833">
    <property type="entry name" value="Poly_Biosynth_Transport"/>
</dbReference>
<keyword evidence="8" id="KW-1185">Reference proteome</keyword>
<feature type="transmembrane region" description="Helical" evidence="6">
    <location>
        <begin position="448"/>
        <end position="466"/>
    </location>
</feature>